<dbReference type="SUPFAM" id="SSF53098">
    <property type="entry name" value="Ribonuclease H-like"/>
    <property type="match status" value="1"/>
</dbReference>
<protein>
    <submittedName>
        <fullName evidence="2">IS481 family transposase</fullName>
    </submittedName>
</protein>
<dbReference type="EMBL" id="JAGDYL010000066">
    <property type="protein sequence ID" value="MBO1806673.1"/>
    <property type="molecule type" value="Genomic_DNA"/>
</dbReference>
<reference evidence="2" key="1">
    <citation type="submission" date="2021-03" db="EMBL/GenBank/DDBJ databases">
        <title>Leucobacter chromiisoli sp. nov., isolated from chromium-containing soil of chemical plant.</title>
        <authorList>
            <person name="Xu Z."/>
        </authorList>
    </citation>
    <scope>NUCLEOTIDE SEQUENCE</scope>
    <source>
        <strain evidence="2">A2</strain>
    </source>
</reference>
<evidence type="ECO:0000313" key="3">
    <source>
        <dbReference type="Proteomes" id="UP000664398"/>
    </source>
</evidence>
<dbReference type="InterPro" id="IPR009057">
    <property type="entry name" value="Homeodomain-like_sf"/>
</dbReference>
<dbReference type="InterPro" id="IPR036388">
    <property type="entry name" value="WH-like_DNA-bd_sf"/>
</dbReference>
<dbReference type="InterPro" id="IPR047656">
    <property type="entry name" value="IS481-like_transpos"/>
</dbReference>
<dbReference type="GO" id="GO:0015074">
    <property type="term" value="P:DNA integration"/>
    <property type="evidence" value="ECO:0007669"/>
    <property type="project" value="InterPro"/>
</dbReference>
<dbReference type="NCBIfam" id="NF033577">
    <property type="entry name" value="transpos_IS481"/>
    <property type="match status" value="1"/>
</dbReference>
<organism evidence="2 3">
    <name type="scientific">Leucobacter ruminantium</name>
    <dbReference type="NCBI Taxonomy" id="1289170"/>
    <lineage>
        <taxon>Bacteria</taxon>
        <taxon>Bacillati</taxon>
        <taxon>Actinomycetota</taxon>
        <taxon>Actinomycetes</taxon>
        <taxon>Micrococcales</taxon>
        <taxon>Microbacteriaceae</taxon>
        <taxon>Leucobacter</taxon>
    </lineage>
</organism>
<dbReference type="InterPro" id="IPR024967">
    <property type="entry name" value="DNA-bd_IS481-type"/>
</dbReference>
<dbReference type="Proteomes" id="UP000664398">
    <property type="component" value="Unassembled WGS sequence"/>
</dbReference>
<feature type="domain" description="Integrase catalytic" evidence="1">
    <location>
        <begin position="136"/>
        <end position="322"/>
    </location>
</feature>
<dbReference type="InterPro" id="IPR012337">
    <property type="entry name" value="RNaseH-like_sf"/>
</dbReference>
<dbReference type="AlphaFoldDB" id="A0A939M0W5"/>
<dbReference type="Pfam" id="PF13683">
    <property type="entry name" value="rve_3"/>
    <property type="match status" value="1"/>
</dbReference>
<dbReference type="Pfam" id="PF13011">
    <property type="entry name" value="LZ_Tnp_IS481"/>
    <property type="match status" value="1"/>
</dbReference>
<dbReference type="InterPro" id="IPR001584">
    <property type="entry name" value="Integrase_cat-core"/>
</dbReference>
<sequence>MTHRNARLTPAGRRLIIQRHQQGWKQSHIAAAMGISRRCVARWIDRYRAEGLPGLEDRSSRPRTSPSKTPTHLEQLVLRTRRDERVSRDEIARRTGLAPRTVSRILARQGIPHLARLDPMTGEPIRASKTTTIRYERDRPGELVHMDVKKLGRIPDGGGWKAHGRSRREETYQRTQPVGYDYVHSLVDDHSRLAYSEVLPDEKGTTCAAFLERAIAYFAARGITRIERLITDNAWAYRYSLRQVCADHGIRQKFIRPHCPWQNGKVERFNRTLQTEWAYRRPYATNTERTRALAPWLEFYNTGRCHSALRGFPPISRLEPTS</sequence>
<evidence type="ECO:0000259" key="1">
    <source>
        <dbReference type="PROSITE" id="PS50994"/>
    </source>
</evidence>
<proteinExistence type="predicted"/>
<accession>A0A939M0W5</accession>
<name>A0A939M0W5_9MICO</name>
<dbReference type="PANTHER" id="PTHR35004:SF6">
    <property type="entry name" value="TRANSPOSASE"/>
    <property type="match status" value="1"/>
</dbReference>
<dbReference type="PANTHER" id="PTHR35004">
    <property type="entry name" value="TRANSPOSASE RV3428C-RELATED"/>
    <property type="match status" value="1"/>
</dbReference>
<comment type="caution">
    <text evidence="2">The sequence shown here is derived from an EMBL/GenBank/DDBJ whole genome shotgun (WGS) entry which is preliminary data.</text>
</comment>
<dbReference type="GO" id="GO:0003676">
    <property type="term" value="F:nucleic acid binding"/>
    <property type="evidence" value="ECO:0007669"/>
    <property type="project" value="InterPro"/>
</dbReference>
<dbReference type="PROSITE" id="PS50994">
    <property type="entry name" value="INTEGRASE"/>
    <property type="match status" value="1"/>
</dbReference>
<dbReference type="Gene3D" id="3.30.420.10">
    <property type="entry name" value="Ribonuclease H-like superfamily/Ribonuclease H"/>
    <property type="match status" value="1"/>
</dbReference>
<gene>
    <name evidence="2" type="ORF">J4H91_15370</name>
</gene>
<dbReference type="Gene3D" id="1.10.10.10">
    <property type="entry name" value="Winged helix-like DNA-binding domain superfamily/Winged helix DNA-binding domain"/>
    <property type="match status" value="2"/>
</dbReference>
<dbReference type="InterPro" id="IPR036397">
    <property type="entry name" value="RNaseH_sf"/>
</dbReference>
<dbReference type="SUPFAM" id="SSF46689">
    <property type="entry name" value="Homeodomain-like"/>
    <property type="match status" value="1"/>
</dbReference>
<evidence type="ECO:0000313" key="2">
    <source>
        <dbReference type="EMBL" id="MBO1806673.1"/>
    </source>
</evidence>
<keyword evidence="3" id="KW-1185">Reference proteome</keyword>
<dbReference type="RefSeq" id="WP_208047122.1">
    <property type="nucleotide sequence ID" value="NZ_JAGDYL010000066.1"/>
</dbReference>